<evidence type="ECO:0000256" key="1">
    <source>
        <dbReference type="SAM" id="MobiDB-lite"/>
    </source>
</evidence>
<gene>
    <name evidence="2" type="ORF">CYNAS_LOCUS12331</name>
</gene>
<dbReference type="AlphaFoldDB" id="A0AA36M747"/>
<evidence type="ECO:0008006" key="4">
    <source>
        <dbReference type="Google" id="ProtNLM"/>
    </source>
</evidence>
<protein>
    <recommendedName>
        <fullName evidence="4">DNA2/NAM7 helicase helicase domain-containing protein</fullName>
    </recommendedName>
</protein>
<feature type="region of interest" description="Disordered" evidence="1">
    <location>
        <begin position="1"/>
        <end position="60"/>
    </location>
</feature>
<proteinExistence type="predicted"/>
<name>A0AA36M747_CYLNA</name>
<evidence type="ECO:0000313" key="3">
    <source>
        <dbReference type="Proteomes" id="UP001176961"/>
    </source>
</evidence>
<dbReference type="EMBL" id="CATQJL010000223">
    <property type="protein sequence ID" value="CAJ0600348.1"/>
    <property type="molecule type" value="Genomic_DNA"/>
</dbReference>
<sequence>MDARDGGFPIPEGGVRNDPRLRGRFMQYRRPRASPPLRYVGRSPSPPRVPLNPNQLPLTTPRNYRNRYSEQHSWAIFISPRSVEFLRKLQFEVVLKLSTDRYRPLGNAAYVSMRLTRSLFAKAFRQDRMKAMPFIELQHIENSIDFRRRSEEILRQVCSGNYDDEDNAYMMREPDGSHETSLVPLEWNNIYPVLYQALDNPDETLANSRLPRAAGFTSAPSQFFFRVAYFVCVTPQRLDEKIYGIVLRTQSFEGRIVSFKAVFEGFPEAVPVTPSICAFDIETVRFDEILIAESRPYVSCAVRFSEPPVSQEARDFLCEEIRDLLPMEPYQGVVPLQVYRLNKEEQDWLRDRAGRFENFALHPKDSKHRMTKLLNVASSALGANARLNEDRSCHRVDGIIPNSSAYPMRIIFRLFNMTSEAGWTIMRAVIVYVIGTDFITYAQIRAVEHREAERTLIITICAVHRSHQALTRAVTQHAVDGHVEMCVRLGPPSTSSNPLYDIISRTSLLEQLTHGSLGDEAIDAGYGLRKLSCANKDDPVMYDPDDGEVECVVNGRIVELTLEQRRAVALGLSRYPLVGIQAAFGTGKTLVGALIAATSAKSAPVIVVAQTNAAVAHFTNILLSVGGRAASPVRYLADTAAMENAPTTPVDLNVILKQLDTQYSDQMNPDELELCREFREGRELIERDISSLDFALQMTEEDKEEYMIADRFVSHNMKKMVRLMFRLRKPKILLATVASILNTTASKGLLKMHVYPFKVLI</sequence>
<comment type="caution">
    <text evidence="2">The sequence shown here is derived from an EMBL/GenBank/DDBJ whole genome shotgun (WGS) entry which is preliminary data.</text>
</comment>
<feature type="compositionally biased region" description="Low complexity" evidence="1">
    <location>
        <begin position="51"/>
        <end position="60"/>
    </location>
</feature>
<organism evidence="2 3">
    <name type="scientific">Cylicocyclus nassatus</name>
    <name type="common">Nematode worm</name>
    <dbReference type="NCBI Taxonomy" id="53992"/>
    <lineage>
        <taxon>Eukaryota</taxon>
        <taxon>Metazoa</taxon>
        <taxon>Ecdysozoa</taxon>
        <taxon>Nematoda</taxon>
        <taxon>Chromadorea</taxon>
        <taxon>Rhabditida</taxon>
        <taxon>Rhabditina</taxon>
        <taxon>Rhabditomorpha</taxon>
        <taxon>Strongyloidea</taxon>
        <taxon>Strongylidae</taxon>
        <taxon>Cylicocyclus</taxon>
    </lineage>
</organism>
<evidence type="ECO:0000313" key="2">
    <source>
        <dbReference type="EMBL" id="CAJ0600348.1"/>
    </source>
</evidence>
<dbReference type="InterPro" id="IPR027417">
    <property type="entry name" value="P-loop_NTPase"/>
</dbReference>
<keyword evidence="3" id="KW-1185">Reference proteome</keyword>
<dbReference type="Proteomes" id="UP001176961">
    <property type="component" value="Unassembled WGS sequence"/>
</dbReference>
<reference evidence="2" key="1">
    <citation type="submission" date="2023-07" db="EMBL/GenBank/DDBJ databases">
        <authorList>
            <consortium name="CYATHOMIX"/>
        </authorList>
    </citation>
    <scope>NUCLEOTIDE SEQUENCE</scope>
    <source>
        <strain evidence="2">N/A</strain>
    </source>
</reference>
<dbReference type="Gene3D" id="3.40.50.300">
    <property type="entry name" value="P-loop containing nucleotide triphosphate hydrolases"/>
    <property type="match status" value="1"/>
</dbReference>
<accession>A0AA36M747</accession>
<dbReference type="SUPFAM" id="SSF52540">
    <property type="entry name" value="P-loop containing nucleoside triphosphate hydrolases"/>
    <property type="match status" value="1"/>
</dbReference>